<dbReference type="Proteomes" id="UP000038011">
    <property type="component" value="Unassembled WGS sequence"/>
</dbReference>
<dbReference type="PATRIC" id="fig|1514904.3.peg.615"/>
<evidence type="ECO:0000313" key="1">
    <source>
        <dbReference type="EMBL" id="KPB01366.1"/>
    </source>
</evidence>
<sequence>MSTMTERARDLEVVLSEANGYRSRDTITIAAGAGDLDAGTVLGQVSSSKEYVPADPDAVDGSEVAAAVLLYRTDASVNSAKAVALVRDAEVKKPVLIFGAGFTTDELKTTAQLQLINIGIIPR</sequence>
<accession>A0A0M9GN54</accession>
<reference evidence="1 2" key="1">
    <citation type="submission" date="2015-01" db="EMBL/GenBank/DDBJ databases">
        <title>Ahrensia donghaiensis sp. nov., a novel dimethylsulphoniopropionate-cleavage bacterium isolated from seawater and emended descriptions of the genus Ahrensia and Ahrensia kielensis.</title>
        <authorList>
            <person name="Liu J."/>
        </authorList>
    </citation>
    <scope>NUCLEOTIDE SEQUENCE [LARGE SCALE GENOMIC DNA]</scope>
    <source>
        <strain evidence="1 2">LZD062</strain>
    </source>
</reference>
<evidence type="ECO:0000313" key="2">
    <source>
        <dbReference type="Proteomes" id="UP000038011"/>
    </source>
</evidence>
<comment type="caution">
    <text evidence="1">The sequence shown here is derived from an EMBL/GenBank/DDBJ whole genome shotgun (WGS) entry which is preliminary data.</text>
</comment>
<proteinExistence type="predicted"/>
<protein>
    <recommendedName>
        <fullName evidence="3">Head decoration protein</fullName>
    </recommendedName>
</protein>
<dbReference type="AlphaFoldDB" id="A0A0M9GN54"/>
<dbReference type="Gene3D" id="2.40.300.10">
    <property type="entry name" value="Head decoration protein D"/>
    <property type="match status" value="1"/>
</dbReference>
<dbReference type="Pfam" id="PF02924">
    <property type="entry name" value="HDPD"/>
    <property type="match status" value="1"/>
</dbReference>
<dbReference type="OrthoDB" id="7358956at2"/>
<dbReference type="EMBL" id="JXMU01000011">
    <property type="protein sequence ID" value="KPB01366.1"/>
    <property type="molecule type" value="Genomic_DNA"/>
</dbReference>
<organism evidence="1 2">
    <name type="scientific">Ahrensia marina</name>
    <dbReference type="NCBI Taxonomy" id="1514904"/>
    <lineage>
        <taxon>Bacteria</taxon>
        <taxon>Pseudomonadati</taxon>
        <taxon>Pseudomonadota</taxon>
        <taxon>Alphaproteobacteria</taxon>
        <taxon>Hyphomicrobiales</taxon>
        <taxon>Ahrensiaceae</taxon>
        <taxon>Ahrensia</taxon>
    </lineage>
</organism>
<dbReference type="InterPro" id="IPR004195">
    <property type="entry name" value="Head_decoration_D"/>
</dbReference>
<gene>
    <name evidence="1" type="ORF">SU32_08950</name>
</gene>
<keyword evidence="2" id="KW-1185">Reference proteome</keyword>
<evidence type="ECO:0008006" key="3">
    <source>
        <dbReference type="Google" id="ProtNLM"/>
    </source>
</evidence>
<dbReference type="STRING" id="1514904.SU32_08950"/>
<dbReference type="RefSeq" id="WP_053999010.1">
    <property type="nucleotide sequence ID" value="NZ_JXMU01000011.1"/>
</dbReference>
<name>A0A0M9GN54_9HYPH</name>